<dbReference type="GO" id="GO:0004364">
    <property type="term" value="F:glutathione transferase activity"/>
    <property type="evidence" value="ECO:0007669"/>
    <property type="project" value="TreeGrafter"/>
</dbReference>
<dbReference type="FunFam" id="1.20.1050.10:FF:000007">
    <property type="entry name" value="Glutathione S-transferase 1-1"/>
    <property type="match status" value="1"/>
</dbReference>
<dbReference type="SUPFAM" id="SSF52833">
    <property type="entry name" value="Thioredoxin-like"/>
    <property type="match status" value="1"/>
</dbReference>
<organism evidence="4">
    <name type="scientific">Cuerna arida</name>
    <dbReference type="NCBI Taxonomy" id="1464854"/>
    <lineage>
        <taxon>Eukaryota</taxon>
        <taxon>Metazoa</taxon>
        <taxon>Ecdysozoa</taxon>
        <taxon>Arthropoda</taxon>
        <taxon>Hexapoda</taxon>
        <taxon>Insecta</taxon>
        <taxon>Pterygota</taxon>
        <taxon>Neoptera</taxon>
        <taxon>Paraneoptera</taxon>
        <taxon>Hemiptera</taxon>
        <taxon>Auchenorrhyncha</taxon>
        <taxon>Membracoidea</taxon>
        <taxon>Cicadellidae</taxon>
        <taxon>Cicadellinae</taxon>
        <taxon>Proconiini</taxon>
        <taxon>Cuerna</taxon>
    </lineage>
</organism>
<dbReference type="GO" id="GO:0006749">
    <property type="term" value="P:glutathione metabolic process"/>
    <property type="evidence" value="ECO:0007669"/>
    <property type="project" value="TreeGrafter"/>
</dbReference>
<dbReference type="InterPro" id="IPR036282">
    <property type="entry name" value="Glutathione-S-Trfase_C_sf"/>
</dbReference>
<evidence type="ECO:0000259" key="2">
    <source>
        <dbReference type="PROSITE" id="PS50404"/>
    </source>
</evidence>
<dbReference type="FunFam" id="3.40.30.10:FF:000295">
    <property type="entry name" value="Glutathione S-transferase unclassified 1"/>
    <property type="match status" value="1"/>
</dbReference>
<dbReference type="InterPro" id="IPR010987">
    <property type="entry name" value="Glutathione-S-Trfase_C-like"/>
</dbReference>
<dbReference type="PROSITE" id="PS51354">
    <property type="entry name" value="GLUTAREDOXIN_2"/>
    <property type="match status" value="1"/>
</dbReference>
<gene>
    <name evidence="4" type="ORF">g.19215</name>
</gene>
<feature type="domain" description="GST N-terminal" evidence="2">
    <location>
        <begin position="1"/>
        <end position="82"/>
    </location>
</feature>
<dbReference type="Pfam" id="PF00043">
    <property type="entry name" value="GST_C"/>
    <property type="match status" value="1"/>
</dbReference>
<reference evidence="4" key="1">
    <citation type="submission" date="2015-11" db="EMBL/GenBank/DDBJ databases">
        <title>De novo transcriptome assembly of four potential Pierce s Disease insect vectors from Arizona vineyards.</title>
        <authorList>
            <person name="Tassone E.E."/>
        </authorList>
    </citation>
    <scope>NUCLEOTIDE SEQUENCE</scope>
</reference>
<dbReference type="PROSITE" id="PS50405">
    <property type="entry name" value="GST_CTER"/>
    <property type="match status" value="1"/>
</dbReference>
<evidence type="ECO:0000256" key="1">
    <source>
        <dbReference type="RuleBase" id="RU003494"/>
    </source>
</evidence>
<dbReference type="Gene3D" id="1.20.1050.10">
    <property type="match status" value="1"/>
</dbReference>
<dbReference type="SFLD" id="SFLDS00019">
    <property type="entry name" value="Glutathione_Transferase_(cytos"/>
    <property type="match status" value="1"/>
</dbReference>
<dbReference type="InterPro" id="IPR004045">
    <property type="entry name" value="Glutathione_S-Trfase_N"/>
</dbReference>
<name>A0A1B6GPJ0_9HEMI</name>
<dbReference type="InterPro" id="IPR040079">
    <property type="entry name" value="Glutathione_S-Trfase"/>
</dbReference>
<sequence>MGVILYYVPEGPPSLAVMMALKHFQIDYKLVEVDFPKGEHLEEEYEKMNPQKEIPTLDDNGFFLSESTAILQYLADEYKKDDPIYPNEAKKRAVVNHRLAFNVASYYARIADYAVGPIFFDYERTSGGLKKLNYVLAQFDTILERQNTKFSAGDNLTIADFALVAATLCLEATDFPLGYHKHVTKWYNTFKQEYPELWAIAEKGMKELNKYNNNIPLFPLLDHPIHPVRK</sequence>
<dbReference type="EMBL" id="GECZ01005417">
    <property type="protein sequence ID" value="JAS64352.1"/>
    <property type="molecule type" value="Transcribed_RNA"/>
</dbReference>
<dbReference type="Pfam" id="PF02798">
    <property type="entry name" value="GST_N"/>
    <property type="match status" value="1"/>
</dbReference>
<evidence type="ECO:0000313" key="4">
    <source>
        <dbReference type="EMBL" id="JAS64352.1"/>
    </source>
</evidence>
<accession>A0A1B6GPJ0</accession>
<dbReference type="Gene3D" id="3.40.30.10">
    <property type="entry name" value="Glutaredoxin"/>
    <property type="match status" value="1"/>
</dbReference>
<evidence type="ECO:0000259" key="3">
    <source>
        <dbReference type="PROSITE" id="PS50405"/>
    </source>
</evidence>
<evidence type="ECO:0008006" key="5">
    <source>
        <dbReference type="Google" id="ProtNLM"/>
    </source>
</evidence>
<dbReference type="SFLD" id="SFLDG00358">
    <property type="entry name" value="Main_(cytGST)"/>
    <property type="match status" value="1"/>
</dbReference>
<proteinExistence type="inferred from homology"/>
<dbReference type="AlphaFoldDB" id="A0A1B6GPJ0"/>
<protein>
    <recommendedName>
        <fullName evidence="5">Glutathione S-transferase unclassified 1</fullName>
    </recommendedName>
</protein>
<dbReference type="PANTHER" id="PTHR43969:SF7">
    <property type="entry name" value="GST-CONTAINING FLYWCH ZINC-FINGER PROTEIN"/>
    <property type="match status" value="1"/>
</dbReference>
<dbReference type="SUPFAM" id="SSF47616">
    <property type="entry name" value="GST C-terminal domain-like"/>
    <property type="match status" value="1"/>
</dbReference>
<comment type="similarity">
    <text evidence="1">Belongs to the GST superfamily.</text>
</comment>
<dbReference type="PROSITE" id="PS50404">
    <property type="entry name" value="GST_NTER"/>
    <property type="match status" value="1"/>
</dbReference>
<dbReference type="PANTHER" id="PTHR43969">
    <property type="entry name" value="GLUTATHIONE S TRANSFERASE D10, ISOFORM A-RELATED"/>
    <property type="match status" value="1"/>
</dbReference>
<feature type="domain" description="GST C-terminal" evidence="3">
    <location>
        <begin position="88"/>
        <end position="212"/>
    </location>
</feature>
<dbReference type="InterPro" id="IPR004046">
    <property type="entry name" value="GST_C"/>
</dbReference>
<dbReference type="InterPro" id="IPR036249">
    <property type="entry name" value="Thioredoxin-like_sf"/>
</dbReference>